<feature type="compositionally biased region" description="Polar residues" evidence="10">
    <location>
        <begin position="325"/>
        <end position="337"/>
    </location>
</feature>
<feature type="region of interest" description="Disordered" evidence="10">
    <location>
        <begin position="378"/>
        <end position="428"/>
    </location>
</feature>
<evidence type="ECO:0000313" key="13">
    <source>
        <dbReference type="Proteomes" id="UP000289152"/>
    </source>
</evidence>
<dbReference type="SUPFAM" id="SSF82199">
    <property type="entry name" value="SET domain"/>
    <property type="match status" value="1"/>
</dbReference>
<dbReference type="GO" id="GO:0005694">
    <property type="term" value="C:chromosome"/>
    <property type="evidence" value="ECO:0007669"/>
    <property type="project" value="UniProtKB-SubCell"/>
</dbReference>
<feature type="compositionally biased region" description="Polar residues" evidence="10">
    <location>
        <begin position="782"/>
        <end position="799"/>
    </location>
</feature>
<reference evidence="12 13" key="1">
    <citation type="submission" date="2016-06" db="EMBL/GenBank/DDBJ databases">
        <title>Evolution of pathogenesis and genome organization in the Tremellales.</title>
        <authorList>
            <person name="Cuomo C."/>
            <person name="Litvintseva A."/>
            <person name="Heitman J."/>
            <person name="Chen Y."/>
            <person name="Sun S."/>
            <person name="Springer D."/>
            <person name="Dromer F."/>
            <person name="Young S."/>
            <person name="Zeng Q."/>
            <person name="Chapman S."/>
            <person name="Gujja S."/>
            <person name="Saif S."/>
            <person name="Birren B."/>
        </authorList>
    </citation>
    <scope>NUCLEOTIDE SEQUENCE [LARGE SCALE GENOMIC DNA]</scope>
    <source>
        <strain evidence="12 13">ATCC 28783</strain>
    </source>
</reference>
<evidence type="ECO:0000256" key="5">
    <source>
        <dbReference type="ARBA" id="ARBA00022679"/>
    </source>
</evidence>
<dbReference type="InParanoid" id="A0A4Q1BAZ4"/>
<keyword evidence="7" id="KW-0156">Chromatin regulator</keyword>
<keyword evidence="8" id="KW-0539">Nucleus</keyword>
<keyword evidence="9" id="KW-0175">Coiled coil</keyword>
<dbReference type="Gene3D" id="1.10.10.1700">
    <property type="entry name" value="Histone-lysine N-methyltransferase"/>
    <property type="match status" value="1"/>
</dbReference>
<comment type="subcellular location">
    <subcellularLocation>
        <location evidence="2">Chromosome</location>
    </subcellularLocation>
    <subcellularLocation>
        <location evidence="1">Nucleus</location>
    </subcellularLocation>
</comment>
<feature type="region of interest" description="Disordered" evidence="10">
    <location>
        <begin position="685"/>
        <end position="705"/>
    </location>
</feature>
<evidence type="ECO:0000256" key="6">
    <source>
        <dbReference type="ARBA" id="ARBA00022691"/>
    </source>
</evidence>
<feature type="domain" description="SET" evidence="11">
    <location>
        <begin position="139"/>
        <end position="272"/>
    </location>
</feature>
<evidence type="ECO:0000256" key="1">
    <source>
        <dbReference type="ARBA" id="ARBA00004123"/>
    </source>
</evidence>
<dbReference type="GO" id="GO:0032259">
    <property type="term" value="P:methylation"/>
    <property type="evidence" value="ECO:0007669"/>
    <property type="project" value="UniProtKB-KW"/>
</dbReference>
<keyword evidence="3" id="KW-0158">Chromosome</keyword>
<comment type="caution">
    <text evidence="12">The sequence shown here is derived from an EMBL/GenBank/DDBJ whole genome shotgun (WGS) entry which is preliminary data.</text>
</comment>
<sequence>MSRRVQVETPRPLPHPAEDLSEDDDLLSWVLVDQLGCLPNTKLGVHPQQVKFVGLPFKTEEVMSIIKETVVSGNTSAAMSRLQEFHLIRNHLEAKETDSQRERFVQHLRRYLLPLQPNSRIDIHTTSRYSAVTGHTELAVFATRPLAVGTVVSELQGSVVPLPDEWRQELDLGDEFALRAAAEEEAGSDDEADSQEREASRKFQGKAKMQNEIPRRQRRSDRTRRRDFSIVWSGLKNCFQLFLGPARFINHDCSPNVELLRQGHHVTFRTIQPNGGFFISWLMSSSKLTSDSLCLTCEIAGKGGFTIKESSLSRSVTRERVDSAGPSSQRSSNLSKRVTSRCDSEQVSESVIFGRDAESEDDLLALALADNISSISSKSVEASMTYPEDGTTSKAQSTPINHTPRLSVEGECTPSEGRKSPGEVRRRPSIRAAVSKMLPGFFARPPRRPRPVTPEVQPTARAMSEYPDDFPRCVTCCKPLDERVWYNKQYFDHCSRCVRHALIFGLPWPAHKPADIQDYPPAHLIPHGHIPRRISSVPLPSLERPKKKDLEPESEIPLFEEPLGPDLTKEERLADRFYRKWAEDDDMLEQQRMANWVAQETREANAKAQAEAKEAARLAKEEAKRNREKNKVRGSGIWNSYEYVSEDEMRKKMEERNALTTGTRRGKIYRPTEREAVEALEAQERLNTRVNTNSSPAPMEASTSSVTMTNVVTQEVLQIQQSPPRHVSNEMVNLISTKEVRPRKKAKRLSLKNPSSDIDEQSSEDEEYGPTPSPNNRPIPPLTSSSKSSMNPLPTLNSGSKEKQKIFIPTTARPGLWAPPKVLGTKRSRGRPIGTGKRQLASARLNARSSLASSDGPSKASSSKTLQVEIGHQKSKMVRGSSEEDDSESYSDSSYSDKSPENRPLKRARLSSVSGERSIKKPSSSSLNHFNHIPSVNVERNHMGHVQSTRMEVELPIRVKAVKTDNLTRFQSSDQAKSTISDDMTFPLGSQASNNFNDEIVMFEKNGRSWLGEKRMTMEGGKDEMGIDRNSDDSASATIPGVEGQSSDMLSDGESMVKMDPLGYYRL</sequence>
<evidence type="ECO:0000256" key="2">
    <source>
        <dbReference type="ARBA" id="ARBA00004286"/>
    </source>
</evidence>
<evidence type="ECO:0000256" key="10">
    <source>
        <dbReference type="SAM" id="MobiDB-lite"/>
    </source>
</evidence>
<dbReference type="VEuPathDB" id="FungiDB:TREMEDRAFT_58833"/>
<dbReference type="InterPro" id="IPR046341">
    <property type="entry name" value="SET_dom_sf"/>
</dbReference>
<dbReference type="OrthoDB" id="6627536at2759"/>
<feature type="compositionally biased region" description="Pro residues" evidence="10">
    <location>
        <begin position="771"/>
        <end position="781"/>
    </location>
</feature>
<proteinExistence type="predicted"/>
<evidence type="ECO:0000313" key="12">
    <source>
        <dbReference type="EMBL" id="RXK34854.1"/>
    </source>
</evidence>
<keyword evidence="5" id="KW-0808">Transferase</keyword>
<protein>
    <recommendedName>
        <fullName evidence="11">SET domain-containing protein</fullName>
    </recommendedName>
</protein>
<dbReference type="Gene3D" id="2.170.270.10">
    <property type="entry name" value="SET domain"/>
    <property type="match status" value="1"/>
</dbReference>
<evidence type="ECO:0000256" key="4">
    <source>
        <dbReference type="ARBA" id="ARBA00022603"/>
    </source>
</evidence>
<dbReference type="PANTHER" id="PTHR12977:SF4">
    <property type="entry name" value="HISTONE-LYSINE N-METHYLTRANSFERASE KMT5B"/>
    <property type="match status" value="1"/>
</dbReference>
<keyword evidence="13" id="KW-1185">Reference proteome</keyword>
<dbReference type="STRING" id="5217.A0A4Q1BAZ4"/>
<feature type="region of interest" description="Disordered" evidence="10">
    <location>
        <begin position="182"/>
        <end position="221"/>
    </location>
</feature>
<keyword evidence="6" id="KW-0949">S-adenosyl-L-methionine</keyword>
<dbReference type="GO" id="GO:0042799">
    <property type="term" value="F:histone H4K20 methyltransferase activity"/>
    <property type="evidence" value="ECO:0007669"/>
    <property type="project" value="TreeGrafter"/>
</dbReference>
<accession>A0A4Q1BAZ4</accession>
<evidence type="ECO:0000256" key="9">
    <source>
        <dbReference type="SAM" id="Coils"/>
    </source>
</evidence>
<dbReference type="GO" id="GO:0005634">
    <property type="term" value="C:nucleus"/>
    <property type="evidence" value="ECO:0007669"/>
    <property type="project" value="UniProtKB-SubCell"/>
</dbReference>
<dbReference type="InterPro" id="IPR001214">
    <property type="entry name" value="SET_dom"/>
</dbReference>
<dbReference type="AlphaFoldDB" id="A0A4Q1BAZ4"/>
<feature type="region of interest" description="Disordered" evidence="10">
    <location>
        <begin position="316"/>
        <end position="342"/>
    </location>
</feature>
<feature type="compositionally biased region" description="Basic residues" evidence="10">
    <location>
        <begin position="741"/>
        <end position="750"/>
    </location>
</feature>
<evidence type="ECO:0000259" key="11">
    <source>
        <dbReference type="Pfam" id="PF00856"/>
    </source>
</evidence>
<feature type="coiled-coil region" evidence="9">
    <location>
        <begin position="598"/>
        <end position="633"/>
    </location>
</feature>
<feature type="compositionally biased region" description="Acidic residues" evidence="10">
    <location>
        <begin position="757"/>
        <end position="768"/>
    </location>
</feature>
<dbReference type="EMBL" id="SDIL01000180">
    <property type="protein sequence ID" value="RXK34854.1"/>
    <property type="molecule type" value="Genomic_DNA"/>
</dbReference>
<dbReference type="InterPro" id="IPR039977">
    <property type="entry name" value="Suv4-20/Set9"/>
</dbReference>
<evidence type="ECO:0000256" key="7">
    <source>
        <dbReference type="ARBA" id="ARBA00022853"/>
    </source>
</evidence>
<name>A0A4Q1BAZ4_TREME</name>
<gene>
    <name evidence="12" type="ORF">M231_07891</name>
</gene>
<feature type="compositionally biased region" description="Acidic residues" evidence="10">
    <location>
        <begin position="183"/>
        <end position="193"/>
    </location>
</feature>
<evidence type="ECO:0000256" key="3">
    <source>
        <dbReference type="ARBA" id="ARBA00022454"/>
    </source>
</evidence>
<dbReference type="InterPro" id="IPR041938">
    <property type="entry name" value="Hist-Lys_N-MTase_N"/>
</dbReference>
<dbReference type="Pfam" id="PF00856">
    <property type="entry name" value="SET"/>
    <property type="match status" value="1"/>
</dbReference>
<feature type="compositionally biased region" description="Polar residues" evidence="10">
    <location>
        <begin position="390"/>
        <end position="401"/>
    </location>
</feature>
<feature type="compositionally biased region" description="Basic and acidic residues" evidence="10">
    <location>
        <begin position="416"/>
        <end position="426"/>
    </location>
</feature>
<feature type="compositionally biased region" description="Basic and acidic residues" evidence="10">
    <location>
        <begin position="1021"/>
        <end position="1032"/>
    </location>
</feature>
<feature type="region of interest" description="Disordered" evidence="10">
    <location>
        <begin position="1021"/>
        <end position="1067"/>
    </location>
</feature>
<feature type="compositionally biased region" description="Polar residues" evidence="10">
    <location>
        <begin position="911"/>
        <end position="929"/>
    </location>
</feature>
<feature type="region of interest" description="Disordered" evidence="10">
    <location>
        <begin position="734"/>
        <end position="932"/>
    </location>
</feature>
<dbReference type="PANTHER" id="PTHR12977">
    <property type="entry name" value="SUPPRESSOR OF VARIEGATION 4-20-RELATED"/>
    <property type="match status" value="1"/>
</dbReference>
<dbReference type="Proteomes" id="UP000289152">
    <property type="component" value="Unassembled WGS sequence"/>
</dbReference>
<organism evidence="12 13">
    <name type="scientific">Tremella mesenterica</name>
    <name type="common">Jelly fungus</name>
    <dbReference type="NCBI Taxonomy" id="5217"/>
    <lineage>
        <taxon>Eukaryota</taxon>
        <taxon>Fungi</taxon>
        <taxon>Dikarya</taxon>
        <taxon>Basidiomycota</taxon>
        <taxon>Agaricomycotina</taxon>
        <taxon>Tremellomycetes</taxon>
        <taxon>Tremellales</taxon>
        <taxon>Tremellaceae</taxon>
        <taxon>Tremella</taxon>
    </lineage>
</organism>
<feature type="compositionally biased region" description="Low complexity" evidence="10">
    <location>
        <begin position="838"/>
        <end position="863"/>
    </location>
</feature>
<evidence type="ECO:0000256" key="8">
    <source>
        <dbReference type="ARBA" id="ARBA00023242"/>
    </source>
</evidence>
<keyword evidence="4" id="KW-0489">Methyltransferase</keyword>